<keyword evidence="2" id="KW-1133">Transmembrane helix</keyword>
<organism evidence="4 5">
    <name type="scientific">Micromonospora nigra</name>
    <dbReference type="NCBI Taxonomy" id="145857"/>
    <lineage>
        <taxon>Bacteria</taxon>
        <taxon>Bacillati</taxon>
        <taxon>Actinomycetota</taxon>
        <taxon>Actinomycetes</taxon>
        <taxon>Micromonosporales</taxon>
        <taxon>Micromonosporaceae</taxon>
        <taxon>Micromonospora</taxon>
    </lineage>
</organism>
<sequence length="288" mass="30662">MNHRQLQRMQWAVRATLALGVAASVTANILHAQPNPISQTIAAWPPMALLITVELVTRIPVYRRALGVIRIVAASAIAAIAAWISYHHMVGVVARYGETGTVPYLLPLSVDGLIVVASVSLVELAARRREAERQPHTVPADVSAAPPPGQPIASSPVEPTPGTSDTRPPRQSPLLEPSPHHADADESAHGRTPDAAGPRDDAQEADGSETDADLGAEPDDDGPSDVTDVDLARDLVPLLPAARTARDELTREGHTVSRDALARRLRQNGHSIRNSAVSQLLATLRQSK</sequence>
<keyword evidence="5" id="KW-1185">Reference proteome</keyword>
<keyword evidence="2" id="KW-0472">Membrane</keyword>
<accession>A0A1C6SAC8</accession>
<keyword evidence="2" id="KW-0812">Transmembrane</keyword>
<dbReference type="RefSeq" id="WP_091082833.1">
    <property type="nucleotide sequence ID" value="NZ_FMHT01000003.1"/>
</dbReference>
<feature type="compositionally biased region" description="Acidic residues" evidence="1">
    <location>
        <begin position="203"/>
        <end position="223"/>
    </location>
</feature>
<dbReference type="Pfam" id="PF10935">
    <property type="entry name" value="DUF2637"/>
    <property type="match status" value="1"/>
</dbReference>
<protein>
    <recommendedName>
        <fullName evidence="6">DUF2637 domain-containing protein</fullName>
    </recommendedName>
</protein>
<feature type="chain" id="PRO_5008745576" description="DUF2637 domain-containing protein" evidence="3">
    <location>
        <begin position="33"/>
        <end position="288"/>
    </location>
</feature>
<dbReference type="Proteomes" id="UP000199699">
    <property type="component" value="Unassembled WGS sequence"/>
</dbReference>
<dbReference type="EMBL" id="FMHT01000003">
    <property type="protein sequence ID" value="SCL26430.1"/>
    <property type="molecule type" value="Genomic_DNA"/>
</dbReference>
<feature type="signal peptide" evidence="3">
    <location>
        <begin position="1"/>
        <end position="32"/>
    </location>
</feature>
<evidence type="ECO:0000256" key="1">
    <source>
        <dbReference type="SAM" id="MobiDB-lite"/>
    </source>
</evidence>
<evidence type="ECO:0000256" key="2">
    <source>
        <dbReference type="SAM" id="Phobius"/>
    </source>
</evidence>
<dbReference type="OrthoDB" id="3405422at2"/>
<feature type="transmembrane region" description="Helical" evidence="2">
    <location>
        <begin position="68"/>
        <end position="86"/>
    </location>
</feature>
<evidence type="ECO:0008006" key="6">
    <source>
        <dbReference type="Google" id="ProtNLM"/>
    </source>
</evidence>
<feature type="region of interest" description="Disordered" evidence="1">
    <location>
        <begin position="129"/>
        <end position="228"/>
    </location>
</feature>
<evidence type="ECO:0000313" key="4">
    <source>
        <dbReference type="EMBL" id="SCL26430.1"/>
    </source>
</evidence>
<feature type="compositionally biased region" description="Basic and acidic residues" evidence="1">
    <location>
        <begin position="178"/>
        <end position="202"/>
    </location>
</feature>
<gene>
    <name evidence="4" type="ORF">GA0070616_3306</name>
</gene>
<reference evidence="4 5" key="1">
    <citation type="submission" date="2016-06" db="EMBL/GenBank/DDBJ databases">
        <authorList>
            <person name="Kjaerup R.B."/>
            <person name="Dalgaard T.S."/>
            <person name="Juul-Madsen H.R."/>
        </authorList>
    </citation>
    <scope>NUCLEOTIDE SEQUENCE [LARGE SCALE GENOMIC DNA]</scope>
    <source>
        <strain evidence="4 5">DSM 43818</strain>
    </source>
</reference>
<dbReference type="InterPro" id="IPR021235">
    <property type="entry name" value="DUF2637"/>
</dbReference>
<name>A0A1C6SAC8_9ACTN</name>
<dbReference type="AlphaFoldDB" id="A0A1C6SAC8"/>
<evidence type="ECO:0000313" key="5">
    <source>
        <dbReference type="Proteomes" id="UP000199699"/>
    </source>
</evidence>
<evidence type="ECO:0000256" key="3">
    <source>
        <dbReference type="SAM" id="SignalP"/>
    </source>
</evidence>
<proteinExistence type="predicted"/>
<feature type="transmembrane region" description="Helical" evidence="2">
    <location>
        <begin position="106"/>
        <end position="126"/>
    </location>
</feature>
<keyword evidence="3" id="KW-0732">Signal</keyword>